<dbReference type="KEGG" id="palw:PSAL_031140"/>
<sequence>MILHRVTARGWLKATALAGLVAVSAGALQAEPFSELGSFSGRLGASNAERGPIIAGSEVLLSGRGLEPGQQVSLRQDGETLGDPVTADDNGEFTFSVQIPEDAAPGAYPVVAELSNPAFATTFDVRVAPNLGPIGTEDFTVESHDAVPGLYQVAEAPDLGAVFVAAANGRPPVEKSDLVKLDLDTLEILAKVTPAPAPDREDGRAGGVYAVYGVGVDAERGQVWATNTRQNSVAVYSADDLTLIKQFEDGIVSHPRDVVLYEGKAYVSATFTPNVEVFDADTLEHVGTVELTSGKRGETFGTGSMSLERASGTLVVSGLGSSEVALVDLATGEQTAVYAVDGAERVIGVAEDLERNRIYTANAGTDDVSILDAGTGELIKTVPVGSSPLNVAVQPDSGLVYVAVRNSGTVVVLNADGEVVGNLEVGSYPNHLTADSKGGILVVNKRQGDNDETGDKVTRITPKM</sequence>
<dbReference type="PANTHER" id="PTHR47197:SF3">
    <property type="entry name" value="DIHYDRO-HEME D1 DEHYDROGENASE"/>
    <property type="match status" value="1"/>
</dbReference>
<dbReference type="SUPFAM" id="SSF51004">
    <property type="entry name" value="C-terminal (heme d1) domain of cytochrome cd1-nitrite reductase"/>
    <property type="match status" value="1"/>
</dbReference>
<dbReference type="AlphaFoldDB" id="A0A418SJD0"/>
<keyword evidence="2" id="KW-1185">Reference proteome</keyword>
<reference evidence="1 2" key="1">
    <citation type="submission" date="2020-08" db="EMBL/GenBank/DDBJ databases">
        <title>Genome sequence of Rhodobacteraceae bacterium Lw-13e.</title>
        <authorList>
            <person name="Poehlein A."/>
            <person name="Wolter L."/>
            <person name="Daniel R."/>
            <person name="Brinkhoff T."/>
        </authorList>
    </citation>
    <scope>NUCLEOTIDE SEQUENCE [LARGE SCALE GENOMIC DNA]</scope>
    <source>
        <strain evidence="1 2">Lw-13e</strain>
    </source>
</reference>
<dbReference type="InterPro" id="IPR051200">
    <property type="entry name" value="Host-pathogen_enzymatic-act"/>
</dbReference>
<dbReference type="Gene3D" id="2.130.10.10">
    <property type="entry name" value="YVTN repeat-like/Quinoprotein amine dehydrogenase"/>
    <property type="match status" value="1"/>
</dbReference>
<name>A0A418SJD0_9RHOB</name>
<gene>
    <name evidence="1" type="ORF">PSAL_031140</name>
</gene>
<dbReference type="PANTHER" id="PTHR47197">
    <property type="entry name" value="PROTEIN NIRF"/>
    <property type="match status" value="1"/>
</dbReference>
<proteinExistence type="predicted"/>
<organism evidence="1 2">
    <name type="scientific">Pseudooceanicola algae</name>
    <dbReference type="NCBI Taxonomy" id="1537215"/>
    <lineage>
        <taxon>Bacteria</taxon>
        <taxon>Pseudomonadati</taxon>
        <taxon>Pseudomonadota</taxon>
        <taxon>Alphaproteobacteria</taxon>
        <taxon>Rhodobacterales</taxon>
        <taxon>Paracoccaceae</taxon>
        <taxon>Pseudooceanicola</taxon>
    </lineage>
</organism>
<protein>
    <submittedName>
        <fullName evidence="1">Uncharacterized protein</fullName>
    </submittedName>
</protein>
<dbReference type="NCBIfam" id="TIGR02276">
    <property type="entry name" value="beta_rpt_yvtn"/>
    <property type="match status" value="1"/>
</dbReference>
<dbReference type="InterPro" id="IPR011048">
    <property type="entry name" value="Haem_d1_sf"/>
</dbReference>
<dbReference type="Proteomes" id="UP000283786">
    <property type="component" value="Chromosome"/>
</dbReference>
<dbReference type="RefSeq" id="WP_119838215.1">
    <property type="nucleotide sequence ID" value="NZ_CP060436.1"/>
</dbReference>
<dbReference type="InterPro" id="IPR011964">
    <property type="entry name" value="YVTN_b-propeller_repeat"/>
</dbReference>
<dbReference type="InterPro" id="IPR015943">
    <property type="entry name" value="WD40/YVTN_repeat-like_dom_sf"/>
</dbReference>
<dbReference type="OrthoDB" id="7197435at2"/>
<accession>A0A418SJD0</accession>
<dbReference type="EMBL" id="CP060436">
    <property type="protein sequence ID" value="QPM91852.1"/>
    <property type="molecule type" value="Genomic_DNA"/>
</dbReference>
<evidence type="ECO:0000313" key="2">
    <source>
        <dbReference type="Proteomes" id="UP000283786"/>
    </source>
</evidence>
<evidence type="ECO:0000313" key="1">
    <source>
        <dbReference type="EMBL" id="QPM91852.1"/>
    </source>
</evidence>